<dbReference type="EMBL" id="UYSU01037083">
    <property type="protein sequence ID" value="VDL98568.1"/>
    <property type="molecule type" value="Genomic_DNA"/>
</dbReference>
<gene>
    <name evidence="1" type="ORF">SSLN_LOCUS12183</name>
</gene>
<evidence type="ECO:0000313" key="3">
    <source>
        <dbReference type="WBParaSite" id="SSLN_0001264001-mRNA-1"/>
    </source>
</evidence>
<name>A0A183T6T5_SCHSO</name>
<evidence type="ECO:0000313" key="2">
    <source>
        <dbReference type="Proteomes" id="UP000275846"/>
    </source>
</evidence>
<protein>
    <submittedName>
        <fullName evidence="3">DUF4328 domain-containing protein</fullName>
    </submittedName>
</protein>
<dbReference type="WBParaSite" id="SSLN_0001264001-mRNA-1">
    <property type="protein sequence ID" value="SSLN_0001264001-mRNA-1"/>
    <property type="gene ID" value="SSLN_0001264001"/>
</dbReference>
<reference evidence="3" key="1">
    <citation type="submission" date="2016-06" db="UniProtKB">
        <authorList>
            <consortium name="WormBaseParasite"/>
        </authorList>
    </citation>
    <scope>IDENTIFICATION</scope>
</reference>
<dbReference type="Proteomes" id="UP000275846">
    <property type="component" value="Unassembled WGS sequence"/>
</dbReference>
<organism evidence="3">
    <name type="scientific">Schistocephalus solidus</name>
    <name type="common">Tapeworm</name>
    <dbReference type="NCBI Taxonomy" id="70667"/>
    <lineage>
        <taxon>Eukaryota</taxon>
        <taxon>Metazoa</taxon>
        <taxon>Spiralia</taxon>
        <taxon>Lophotrochozoa</taxon>
        <taxon>Platyhelminthes</taxon>
        <taxon>Cestoda</taxon>
        <taxon>Eucestoda</taxon>
        <taxon>Diphyllobothriidea</taxon>
        <taxon>Diphyllobothriidae</taxon>
        <taxon>Schistocephalus</taxon>
    </lineage>
</organism>
<dbReference type="AlphaFoldDB" id="A0A183T6T5"/>
<sequence>MDGIERGNKVNKEDSRRFWNLWWNSKIPLSVGIWSAYACLTPNPAWLGSVLESNSARNGAEDNSEDLRINVNESYAPVILASRLISLLVNRYKDA</sequence>
<dbReference type="OrthoDB" id="10479832at2759"/>
<proteinExistence type="predicted"/>
<keyword evidence="2" id="KW-1185">Reference proteome</keyword>
<reference evidence="1 2" key="2">
    <citation type="submission" date="2018-11" db="EMBL/GenBank/DDBJ databases">
        <authorList>
            <consortium name="Pathogen Informatics"/>
        </authorList>
    </citation>
    <scope>NUCLEOTIDE SEQUENCE [LARGE SCALE GENOMIC DNA]</scope>
    <source>
        <strain evidence="1 2">NST_G2</strain>
    </source>
</reference>
<accession>A0A183T6T5</accession>
<evidence type="ECO:0000313" key="1">
    <source>
        <dbReference type="EMBL" id="VDL98568.1"/>
    </source>
</evidence>